<dbReference type="EMBL" id="LR134406">
    <property type="protein sequence ID" value="VEH71612.1"/>
    <property type="molecule type" value="Genomic_DNA"/>
</dbReference>
<keyword evidence="3" id="KW-0238">DNA-binding</keyword>
<dbReference type="InterPro" id="IPR039420">
    <property type="entry name" value="WalR-like"/>
</dbReference>
<keyword evidence="1 5" id="KW-0597">Phosphoprotein</keyword>
<dbReference type="GO" id="GO:0003677">
    <property type="term" value="F:DNA binding"/>
    <property type="evidence" value="ECO:0007669"/>
    <property type="project" value="UniProtKB-KW"/>
</dbReference>
<dbReference type="CDD" id="cd17535">
    <property type="entry name" value="REC_NarL-like"/>
    <property type="match status" value="1"/>
</dbReference>
<evidence type="ECO:0000313" key="8">
    <source>
        <dbReference type="Proteomes" id="UP000273044"/>
    </source>
</evidence>
<dbReference type="Pfam" id="PF00072">
    <property type="entry name" value="Response_reg"/>
    <property type="match status" value="1"/>
</dbReference>
<dbReference type="InterPro" id="IPR001789">
    <property type="entry name" value="Sig_transdc_resp-reg_receiver"/>
</dbReference>
<protein>
    <submittedName>
        <fullName evidence="7">Nitrogen regulation protein C</fullName>
    </submittedName>
</protein>
<dbReference type="AlphaFoldDB" id="A0A3S4VL67"/>
<dbReference type="InterPro" id="IPR016032">
    <property type="entry name" value="Sig_transdc_resp-reg_C-effctor"/>
</dbReference>
<name>A0A3S4VL67_9ACTN</name>
<keyword evidence="2" id="KW-0805">Transcription regulation</keyword>
<dbReference type="Proteomes" id="UP000273044">
    <property type="component" value="Chromosome"/>
</dbReference>
<dbReference type="InterPro" id="IPR058245">
    <property type="entry name" value="NreC/VraR/RcsB-like_REC"/>
</dbReference>
<evidence type="ECO:0000256" key="4">
    <source>
        <dbReference type="ARBA" id="ARBA00023163"/>
    </source>
</evidence>
<keyword evidence="4" id="KW-0804">Transcription</keyword>
<accession>A0A3S4VL67</accession>
<dbReference type="Gene3D" id="3.40.50.2300">
    <property type="match status" value="1"/>
</dbReference>
<dbReference type="SUPFAM" id="SSF46894">
    <property type="entry name" value="C-terminal effector domain of the bipartite response regulators"/>
    <property type="match status" value="1"/>
</dbReference>
<dbReference type="PRINTS" id="PR00038">
    <property type="entry name" value="HTHLUXR"/>
</dbReference>
<dbReference type="Pfam" id="PF00196">
    <property type="entry name" value="GerE"/>
    <property type="match status" value="1"/>
</dbReference>
<evidence type="ECO:0000256" key="2">
    <source>
        <dbReference type="ARBA" id="ARBA00023015"/>
    </source>
</evidence>
<evidence type="ECO:0000313" key="7">
    <source>
        <dbReference type="EMBL" id="VEH71612.1"/>
    </source>
</evidence>
<dbReference type="GO" id="GO:0000160">
    <property type="term" value="P:phosphorelay signal transduction system"/>
    <property type="evidence" value="ECO:0007669"/>
    <property type="project" value="InterPro"/>
</dbReference>
<keyword evidence="8" id="KW-1185">Reference proteome</keyword>
<feature type="modified residue" description="4-aspartylphosphate" evidence="5">
    <location>
        <position position="53"/>
    </location>
</feature>
<gene>
    <name evidence="7" type="primary">nreC_9</name>
    <name evidence="7" type="ORF">NCTC12967_02938</name>
</gene>
<feature type="domain" description="Response regulatory" evidence="6">
    <location>
        <begin position="3"/>
        <end position="123"/>
    </location>
</feature>
<dbReference type="CDD" id="cd06170">
    <property type="entry name" value="LuxR_C_like"/>
    <property type="match status" value="1"/>
</dbReference>
<dbReference type="SMART" id="SM00448">
    <property type="entry name" value="REC"/>
    <property type="match status" value="1"/>
</dbReference>
<dbReference type="InterPro" id="IPR000792">
    <property type="entry name" value="Tscrpt_reg_LuxR_C"/>
</dbReference>
<dbReference type="PROSITE" id="PS50110">
    <property type="entry name" value="RESPONSE_REGULATORY"/>
    <property type="match status" value="1"/>
</dbReference>
<dbReference type="InterPro" id="IPR011006">
    <property type="entry name" value="CheY-like_superfamily"/>
</dbReference>
<evidence type="ECO:0000259" key="6">
    <source>
        <dbReference type="PROSITE" id="PS50110"/>
    </source>
</evidence>
<dbReference type="PANTHER" id="PTHR43214">
    <property type="entry name" value="TWO-COMPONENT RESPONSE REGULATOR"/>
    <property type="match status" value="1"/>
</dbReference>
<sequence length="228" mass="24964">MVRVLIAEDQFLLRDGLSRMLQALGNEVVAVLQTASELRRALLTEDVDVAIVDVRLPPTFTDEGLRIAIEARKKRPGLPVLVLSQYVETLYARELMEDRRGGVGYLLKDRVLGGEQFLDAVQQVAAGGTCLDPEVVARILGRRTGRPPLDRLTPREIETLTHMAQGKTNAAIAKAMFVTEKAVAKNVNNIFGKLQLAPSGDDNRRVIAVLQYLEASDPDTSPQPQVAG</sequence>
<dbReference type="PANTHER" id="PTHR43214:SF24">
    <property type="entry name" value="TRANSCRIPTIONAL REGULATORY PROTEIN NARL-RELATED"/>
    <property type="match status" value="1"/>
</dbReference>
<dbReference type="GO" id="GO:0006355">
    <property type="term" value="P:regulation of DNA-templated transcription"/>
    <property type="evidence" value="ECO:0007669"/>
    <property type="project" value="InterPro"/>
</dbReference>
<evidence type="ECO:0000256" key="1">
    <source>
        <dbReference type="ARBA" id="ARBA00022553"/>
    </source>
</evidence>
<evidence type="ECO:0000256" key="3">
    <source>
        <dbReference type="ARBA" id="ARBA00023125"/>
    </source>
</evidence>
<reference evidence="7 8" key="1">
    <citation type="submission" date="2018-12" db="EMBL/GenBank/DDBJ databases">
        <authorList>
            <consortium name="Pathogen Informatics"/>
        </authorList>
    </citation>
    <scope>NUCLEOTIDE SEQUENCE [LARGE SCALE GENOMIC DNA]</scope>
    <source>
        <strain evidence="7 8">NCTC12967</strain>
    </source>
</reference>
<proteinExistence type="predicted"/>
<organism evidence="7 8">
    <name type="scientific">Arachnia propionica</name>
    <dbReference type="NCBI Taxonomy" id="1750"/>
    <lineage>
        <taxon>Bacteria</taxon>
        <taxon>Bacillati</taxon>
        <taxon>Actinomycetota</taxon>
        <taxon>Actinomycetes</taxon>
        <taxon>Propionibacteriales</taxon>
        <taxon>Propionibacteriaceae</taxon>
        <taxon>Arachnia</taxon>
    </lineage>
</organism>
<dbReference type="SUPFAM" id="SSF52172">
    <property type="entry name" value="CheY-like"/>
    <property type="match status" value="1"/>
</dbReference>
<dbReference type="SMART" id="SM00421">
    <property type="entry name" value="HTH_LUXR"/>
    <property type="match status" value="1"/>
</dbReference>
<evidence type="ECO:0000256" key="5">
    <source>
        <dbReference type="PROSITE-ProRule" id="PRU00169"/>
    </source>
</evidence>